<feature type="domain" description="ERAP1-like C-terminal" evidence="1">
    <location>
        <begin position="5"/>
        <end position="261"/>
    </location>
</feature>
<dbReference type="Proteomes" id="UP000011081">
    <property type="component" value="Unassembled WGS sequence"/>
</dbReference>
<dbReference type="Pfam" id="PF11838">
    <property type="entry name" value="ERAP1_C"/>
    <property type="match status" value="1"/>
</dbReference>
<dbReference type="GeneID" id="19878398"/>
<dbReference type="InParanoid" id="L2GXD2"/>
<dbReference type="Gene3D" id="1.25.50.20">
    <property type="match status" value="1"/>
</dbReference>
<proteinExistence type="predicted"/>
<dbReference type="VEuPathDB" id="MicrosporidiaDB:VCUG_00511"/>
<dbReference type="InterPro" id="IPR024571">
    <property type="entry name" value="ERAP1-like_C_dom"/>
</dbReference>
<name>L2GXD2_VAVCU</name>
<organism evidence="2 3">
    <name type="scientific">Vavraia culicis (isolate floridensis)</name>
    <name type="common">Microsporidian parasite</name>
    <dbReference type="NCBI Taxonomy" id="948595"/>
    <lineage>
        <taxon>Eukaryota</taxon>
        <taxon>Fungi</taxon>
        <taxon>Fungi incertae sedis</taxon>
        <taxon>Microsporidia</taxon>
        <taxon>Pleistophoridae</taxon>
        <taxon>Vavraia</taxon>
    </lineage>
</organism>
<reference evidence="3" key="1">
    <citation type="submission" date="2011-03" db="EMBL/GenBank/DDBJ databases">
        <title>The genome sequence of Vavraia culicis strain floridensis.</title>
        <authorList>
            <consortium name="The Broad Institute Genome Sequencing Platform"/>
            <person name="Cuomo C."/>
            <person name="Becnel J."/>
            <person name="Sanscrainte N."/>
            <person name="Young S.K."/>
            <person name="Zeng Q."/>
            <person name="Gargeya S."/>
            <person name="Fitzgerald M."/>
            <person name="Haas B."/>
            <person name="Abouelleil A."/>
            <person name="Alvarado L."/>
            <person name="Arachchi H.M."/>
            <person name="Berlin A."/>
            <person name="Chapman S.B."/>
            <person name="Gearin G."/>
            <person name="Goldberg J."/>
            <person name="Griggs A."/>
            <person name="Gujja S."/>
            <person name="Hansen M."/>
            <person name="Heiman D."/>
            <person name="Howarth C."/>
            <person name="Larimer J."/>
            <person name="Lui A."/>
            <person name="MacDonald P.J.P."/>
            <person name="McCowen C."/>
            <person name="Montmayeur A."/>
            <person name="Murphy C."/>
            <person name="Neiman D."/>
            <person name="Pearson M."/>
            <person name="Priest M."/>
            <person name="Roberts A."/>
            <person name="Saif S."/>
            <person name="Shea T."/>
            <person name="Sisk P."/>
            <person name="Stolte C."/>
            <person name="Sykes S."/>
            <person name="Wortman J."/>
            <person name="Nusbaum C."/>
            <person name="Birren B."/>
        </authorList>
    </citation>
    <scope>NUCLEOTIDE SEQUENCE [LARGE SCALE GENOMIC DNA]</scope>
    <source>
        <strain evidence="3">floridensis</strain>
    </source>
</reference>
<protein>
    <recommendedName>
        <fullName evidence="1">ERAP1-like C-terminal domain-containing protein</fullName>
    </recommendedName>
</protein>
<keyword evidence="3" id="KW-1185">Reference proteome</keyword>
<dbReference type="RefSeq" id="XP_008073532.1">
    <property type="nucleotide sequence ID" value="XM_008075341.1"/>
</dbReference>
<dbReference type="AlphaFoldDB" id="L2GXD2"/>
<dbReference type="OMA" id="ESKIFLM"/>
<sequence length="270" mass="31686">TISSMSTVNRIVFVNDQVALAKTRRVLLPDVLEMCQQFGKEENFEVLASITSFLCEMKHIFYDNNRNIIEILRNLVQHRLSFDLREEVDMNQMALRALLLGIAINHSVDMKIGEDIHPMYLLSYYTQKMMATNDLGYFIDLYKRSTAEIRSKVLVAIGRTTKLDVYRRVVDLMVSKTIKAQDKIHLSSSLMSNFDFKEYYIHYFLENFEKIRTALNDSLMTFIVDQVVSWTRDINSMICFIDTHNMTDFSQTYARALEKAQYRLDFKINE</sequence>
<evidence type="ECO:0000313" key="3">
    <source>
        <dbReference type="Proteomes" id="UP000011081"/>
    </source>
</evidence>
<evidence type="ECO:0000259" key="1">
    <source>
        <dbReference type="Pfam" id="PF11838"/>
    </source>
</evidence>
<feature type="non-terminal residue" evidence="2">
    <location>
        <position position="1"/>
    </location>
</feature>
<evidence type="ECO:0000313" key="2">
    <source>
        <dbReference type="EMBL" id="ELA47928.1"/>
    </source>
</evidence>
<accession>L2GXD2</accession>
<dbReference type="HOGENOM" id="CLU_090220_0_0_1"/>
<dbReference type="EMBL" id="GL877409">
    <property type="protein sequence ID" value="ELA47928.1"/>
    <property type="molecule type" value="Genomic_DNA"/>
</dbReference>
<gene>
    <name evidence="2" type="ORF">VCUG_00511</name>
</gene>